<gene>
    <name evidence="5" type="ORF">K461DRAFT_270257</name>
</gene>
<feature type="compositionally biased region" description="Polar residues" evidence="2">
    <location>
        <begin position="737"/>
        <end position="769"/>
    </location>
</feature>
<evidence type="ECO:0000256" key="1">
    <source>
        <dbReference type="SAM" id="Coils"/>
    </source>
</evidence>
<feature type="compositionally biased region" description="Low complexity" evidence="2">
    <location>
        <begin position="798"/>
        <end position="811"/>
    </location>
</feature>
<feature type="compositionally biased region" description="Basic and acidic residues" evidence="2">
    <location>
        <begin position="82"/>
        <end position="92"/>
    </location>
</feature>
<dbReference type="InterPro" id="IPR057199">
    <property type="entry name" value="DUF7877"/>
</dbReference>
<feature type="region of interest" description="Disordered" evidence="2">
    <location>
        <begin position="128"/>
        <end position="147"/>
    </location>
</feature>
<name>A0A9P4ME83_9PEZI</name>
<proteinExistence type="predicted"/>
<reference evidence="5" key="1">
    <citation type="journal article" date="2020" name="Stud. Mycol.">
        <title>101 Dothideomycetes genomes: a test case for predicting lifestyles and emergence of pathogens.</title>
        <authorList>
            <person name="Haridas S."/>
            <person name="Albert R."/>
            <person name="Binder M."/>
            <person name="Bloem J."/>
            <person name="Labutti K."/>
            <person name="Salamov A."/>
            <person name="Andreopoulos B."/>
            <person name="Baker S."/>
            <person name="Barry K."/>
            <person name="Bills G."/>
            <person name="Bluhm B."/>
            <person name="Cannon C."/>
            <person name="Castanera R."/>
            <person name="Culley D."/>
            <person name="Daum C."/>
            <person name="Ezra D."/>
            <person name="Gonzalez J."/>
            <person name="Henrissat B."/>
            <person name="Kuo A."/>
            <person name="Liang C."/>
            <person name="Lipzen A."/>
            <person name="Lutzoni F."/>
            <person name="Magnuson J."/>
            <person name="Mondo S."/>
            <person name="Nolan M."/>
            <person name="Ohm R."/>
            <person name="Pangilinan J."/>
            <person name="Park H.-J."/>
            <person name="Ramirez L."/>
            <person name="Alfaro M."/>
            <person name="Sun H."/>
            <person name="Tritt A."/>
            <person name="Yoshinaga Y."/>
            <person name="Zwiers L.-H."/>
            <person name="Turgeon B."/>
            <person name="Goodwin S."/>
            <person name="Spatafora J."/>
            <person name="Crous P."/>
            <person name="Grigoriev I."/>
        </authorList>
    </citation>
    <scope>NUCLEOTIDE SEQUENCE</scope>
    <source>
        <strain evidence="5">CBS 260.36</strain>
    </source>
</reference>
<feature type="compositionally biased region" description="Polar residues" evidence="2">
    <location>
        <begin position="495"/>
        <end position="512"/>
    </location>
</feature>
<evidence type="ECO:0000259" key="3">
    <source>
        <dbReference type="Pfam" id="PF25009"/>
    </source>
</evidence>
<feature type="compositionally biased region" description="Low complexity" evidence="2">
    <location>
        <begin position="587"/>
        <end position="602"/>
    </location>
</feature>
<feature type="region of interest" description="Disordered" evidence="2">
    <location>
        <begin position="71"/>
        <end position="104"/>
    </location>
</feature>
<feature type="region of interest" description="Disordered" evidence="2">
    <location>
        <begin position="486"/>
        <end position="517"/>
    </location>
</feature>
<keyword evidence="6" id="KW-1185">Reference proteome</keyword>
<dbReference type="AlphaFoldDB" id="A0A9P4ME83"/>
<feature type="compositionally biased region" description="Low complexity" evidence="2">
    <location>
        <begin position="674"/>
        <end position="704"/>
    </location>
</feature>
<feature type="coiled-coil region" evidence="1">
    <location>
        <begin position="425"/>
        <end position="483"/>
    </location>
</feature>
<evidence type="ECO:0000256" key="2">
    <source>
        <dbReference type="SAM" id="MobiDB-lite"/>
    </source>
</evidence>
<evidence type="ECO:0000313" key="5">
    <source>
        <dbReference type="EMBL" id="KAF2150870.1"/>
    </source>
</evidence>
<dbReference type="Pfam" id="PF25289">
    <property type="entry name" value="DUF7877"/>
    <property type="match status" value="1"/>
</dbReference>
<feature type="domain" description="DUF7877" evidence="4">
    <location>
        <begin position="52"/>
        <end position="157"/>
    </location>
</feature>
<sequence length="811" mass="88155">MSIPNGLATPPRQSPDLEPTSGTKRKRVGVREGSANKSSPKQPHITPSIDSTTIADVFEVLSSHDAAPAILNFPIEPDDDSADSHPAKKTKIDQSSPTTVSRKVADRAYGSLEELESDIRGICAAQIASLKEPDEEEDSKTSKRLSGDDVAQMQDIMSFELFAHDVVRRENDFARPPSQTKEAKSNGVKEEVDSKVDETVPAAGRTVLSLFGNAPTPRQLFSSLQEDAATDISLQELGLPTMLVATKLLPTPKDDARSQARTLGELFAPPSTLATLQPPPRQPRLPTHKATSISFLSAEKSVPKPSRKGSYTIQPLTSGKWLRYGSQDTATHKAIKEHLKRGSITTIDLTQDRPRKEPREEDLFASAYSSFAPTRDESRAIIPGDTCDLVWWQKIGKRRTNQMFALDHSQDDMEVDGLDDNEVKKIEEEHELKIYKDLIDNFNEEDMSVEPEDEAQLPADMEAEALLNEINELLRTLASHQRIRHSILPNGTRGGPSSPSPLRNSMMGTPTEPSEDETVTYQHLRDHLAGLVSRLPPYLVAKLNGAQVEDLAVSTTFLVEGRNDRGVMEEDQATRSARGAAAAAAAAASTSTSTTTRPSASSQFSQYGRWGGGLSNNRPALTPQSQQAARNSISYGRSSSGLGMSTPGQPNRQSYSQAGSYTAPVNRTALQPNYGQSGSQQYYSQRAGYGQQSLGQSSPQPQSQARTGQYSAPGQQQFQSQRYSDTASYNHNLNTFAPQKTFNQQRPASTTNSYNTPARPSSNGRSTPVANIAPAIPPHQNSPVKLASNINVAPSPRPNSTTPQPPQTNGV</sequence>
<evidence type="ECO:0000313" key="6">
    <source>
        <dbReference type="Proteomes" id="UP000799439"/>
    </source>
</evidence>
<feature type="region of interest" description="Disordered" evidence="2">
    <location>
        <begin position="1"/>
        <end position="50"/>
    </location>
</feature>
<feature type="region of interest" description="Disordered" evidence="2">
    <location>
        <begin position="587"/>
        <end position="724"/>
    </location>
</feature>
<accession>A0A9P4ME83</accession>
<feature type="region of interest" description="Disordered" evidence="2">
    <location>
        <begin position="173"/>
        <end position="196"/>
    </location>
</feature>
<keyword evidence="1" id="KW-0175">Coiled coil</keyword>
<dbReference type="Proteomes" id="UP000799439">
    <property type="component" value="Unassembled WGS sequence"/>
</dbReference>
<feature type="compositionally biased region" description="Polar residues" evidence="2">
    <location>
        <begin position="705"/>
        <end position="724"/>
    </location>
</feature>
<comment type="caution">
    <text evidence="5">The sequence shown here is derived from an EMBL/GenBank/DDBJ whole genome shotgun (WGS) entry which is preliminary data.</text>
</comment>
<evidence type="ECO:0000259" key="4">
    <source>
        <dbReference type="Pfam" id="PF25289"/>
    </source>
</evidence>
<feature type="domain" description="DUF7785" evidence="3">
    <location>
        <begin position="462"/>
        <end position="558"/>
    </location>
</feature>
<protein>
    <submittedName>
        <fullName evidence="5">Uncharacterized protein</fullName>
    </submittedName>
</protein>
<feature type="compositionally biased region" description="Polar residues" evidence="2">
    <location>
        <begin position="615"/>
        <end position="673"/>
    </location>
</feature>
<dbReference type="InterPro" id="IPR056687">
    <property type="entry name" value="DUF7785"/>
</dbReference>
<feature type="region of interest" description="Disordered" evidence="2">
    <location>
        <begin position="737"/>
        <end position="811"/>
    </location>
</feature>
<feature type="compositionally biased region" description="Basic and acidic residues" evidence="2">
    <location>
        <begin position="181"/>
        <end position="196"/>
    </location>
</feature>
<organism evidence="5 6">
    <name type="scientific">Myriangium duriaei CBS 260.36</name>
    <dbReference type="NCBI Taxonomy" id="1168546"/>
    <lineage>
        <taxon>Eukaryota</taxon>
        <taxon>Fungi</taxon>
        <taxon>Dikarya</taxon>
        <taxon>Ascomycota</taxon>
        <taxon>Pezizomycotina</taxon>
        <taxon>Dothideomycetes</taxon>
        <taxon>Dothideomycetidae</taxon>
        <taxon>Myriangiales</taxon>
        <taxon>Myriangiaceae</taxon>
        <taxon>Myriangium</taxon>
    </lineage>
</organism>
<feature type="compositionally biased region" description="Polar residues" evidence="2">
    <location>
        <begin position="779"/>
        <end position="792"/>
    </location>
</feature>
<dbReference type="Pfam" id="PF25009">
    <property type="entry name" value="DUF7785"/>
    <property type="match status" value="1"/>
</dbReference>
<dbReference type="EMBL" id="ML996089">
    <property type="protein sequence ID" value="KAF2150870.1"/>
    <property type="molecule type" value="Genomic_DNA"/>
</dbReference>
<dbReference type="OrthoDB" id="5354458at2759"/>